<dbReference type="RefSeq" id="WP_353566327.1">
    <property type="nucleotide sequence ID" value="NZ_BAABRI010000006.1"/>
</dbReference>
<dbReference type="Proteomes" id="UP001476282">
    <property type="component" value="Unassembled WGS sequence"/>
</dbReference>
<keyword evidence="2" id="KW-1185">Reference proteome</keyword>
<evidence type="ECO:0000313" key="2">
    <source>
        <dbReference type="Proteomes" id="UP001476282"/>
    </source>
</evidence>
<comment type="caution">
    <text evidence="1">The sequence shown here is derived from an EMBL/GenBank/DDBJ whole genome shotgun (WGS) entry which is preliminary data.</text>
</comment>
<sequence length="791" mass="83032">MKQSLISAVVAGLSLSAASSQTLLWSDHFDVPDSAFDSAELTGRLDGLAAGETAMQSFGAQQQITNDQLDLAGIGGVRFGPEFNRYDWAGATTGPTILGSQGFVVTFDWSHDGSSSEWLAWKIGTPNNDSPVNAGDVNHAILIRQGPAGGGEIVERWNNGTNLGGTGLTYNPVAGTMTTYAVELRYTFNSFDDSSPVNVVALVDGTEIVNDNFTWTGHGGALRMEMQTGIDGNFIDNLAVTSLPEVPFALALDEKNFLSGEAVGTAIGTLTANLGVTPLNSTFTFVSGEGDADNGLFTIDGDQLKIGTDFTGTASSDQQVFSVRIQADSTEDGGRSVVKAFELTVGKDDDLDDLPDPWELRWAADLTVLDGTGSFDSDNDTLFDIEEYQLSIGEFPGYRAYPNINPTAADSDGDGVLSDLDELFPITLRPSTDPTELDTDFDGLSDVAETNTGIYVDENDTGTDPANNDYDGDGARDGWELDTLGSDAMYDPLVYPPSEAPQITVTRITDDASTSISATKVYTHAISGGSEAMVNGVTFEALTPALTPPDFSWTTINNQSRLSSPSNLGNWDSAAGGVTGPGIISLFEGLTWSGSGDGPGAKQTYTLSGLTPGEDYVVRVFIRKFGNNGIRPIDLSFINGTDVVTPYLALPEDLPSLILGSTNNDEAYYLSYPYTAQGTELVIEAALHPGVPALSGSFHLYGLSNEVEGAVAALPPAIVSVAAAASGDVTIDFTGAPSTSYSVTKSPDLESGFGPLASPLNPMTDGGGSGQVVVPASEFGGAGRYFLRIEE</sequence>
<proteinExistence type="predicted"/>
<evidence type="ECO:0000313" key="1">
    <source>
        <dbReference type="EMBL" id="GAA5482184.1"/>
    </source>
</evidence>
<protein>
    <recommendedName>
        <fullName evidence="3">Cadherin domain-containing protein</fullName>
    </recommendedName>
</protein>
<dbReference type="EMBL" id="BAABRI010000006">
    <property type="protein sequence ID" value="GAA5482184.1"/>
    <property type="molecule type" value="Genomic_DNA"/>
</dbReference>
<evidence type="ECO:0008006" key="3">
    <source>
        <dbReference type="Google" id="ProtNLM"/>
    </source>
</evidence>
<organism evidence="1 2">
    <name type="scientific">Haloferula sargassicola</name>
    <dbReference type="NCBI Taxonomy" id="490096"/>
    <lineage>
        <taxon>Bacteria</taxon>
        <taxon>Pseudomonadati</taxon>
        <taxon>Verrucomicrobiota</taxon>
        <taxon>Verrucomicrobiia</taxon>
        <taxon>Verrucomicrobiales</taxon>
        <taxon>Verrucomicrobiaceae</taxon>
        <taxon>Haloferula</taxon>
    </lineage>
</organism>
<name>A0ABP9ULK0_9BACT</name>
<gene>
    <name evidence="1" type="ORF">Hsar01_01401</name>
</gene>
<accession>A0ABP9ULK0</accession>
<reference evidence="1 2" key="1">
    <citation type="submission" date="2024-02" db="EMBL/GenBank/DDBJ databases">
        <title>Haloferula sargassicola NBRC 104335.</title>
        <authorList>
            <person name="Ichikawa N."/>
            <person name="Katano-Makiyama Y."/>
            <person name="Hidaka K."/>
        </authorList>
    </citation>
    <scope>NUCLEOTIDE SEQUENCE [LARGE SCALE GENOMIC DNA]</scope>
    <source>
        <strain evidence="1 2">NBRC 104335</strain>
    </source>
</reference>